<keyword evidence="1" id="KW-0812">Transmembrane</keyword>
<keyword evidence="1" id="KW-0472">Membrane</keyword>
<gene>
    <name evidence="2" type="ORF">E8E12_007242</name>
</gene>
<protein>
    <submittedName>
        <fullName evidence="2">Uncharacterized protein</fullName>
    </submittedName>
</protein>
<reference evidence="2" key="1">
    <citation type="submission" date="2019-04" db="EMBL/GenBank/DDBJ databases">
        <title>Sequencing of skin fungus with MAO and IRED activity.</title>
        <authorList>
            <person name="Marsaioli A.J."/>
            <person name="Bonatto J.M.C."/>
            <person name="Reis Junior O."/>
        </authorList>
    </citation>
    <scope>NUCLEOTIDE SEQUENCE</scope>
    <source>
        <strain evidence="2">28M1</strain>
    </source>
</reference>
<organism evidence="2 3">
    <name type="scientific">Didymella heteroderae</name>
    <dbReference type="NCBI Taxonomy" id="1769908"/>
    <lineage>
        <taxon>Eukaryota</taxon>
        <taxon>Fungi</taxon>
        <taxon>Dikarya</taxon>
        <taxon>Ascomycota</taxon>
        <taxon>Pezizomycotina</taxon>
        <taxon>Dothideomycetes</taxon>
        <taxon>Pleosporomycetidae</taxon>
        <taxon>Pleosporales</taxon>
        <taxon>Pleosporineae</taxon>
        <taxon>Didymellaceae</taxon>
        <taxon>Didymella</taxon>
    </lineage>
</organism>
<feature type="transmembrane region" description="Helical" evidence="1">
    <location>
        <begin position="75"/>
        <end position="93"/>
    </location>
</feature>
<proteinExistence type="predicted"/>
<dbReference type="AlphaFoldDB" id="A0A9P5C7C3"/>
<evidence type="ECO:0000256" key="1">
    <source>
        <dbReference type="SAM" id="Phobius"/>
    </source>
</evidence>
<name>A0A9P5C7C3_9PLEO</name>
<dbReference type="EMBL" id="SWKV01000001">
    <property type="protein sequence ID" value="KAF3048022.1"/>
    <property type="molecule type" value="Genomic_DNA"/>
</dbReference>
<dbReference type="OrthoDB" id="3777844at2759"/>
<evidence type="ECO:0000313" key="2">
    <source>
        <dbReference type="EMBL" id="KAF3048022.1"/>
    </source>
</evidence>
<dbReference type="Proteomes" id="UP000758155">
    <property type="component" value="Unassembled WGS sequence"/>
</dbReference>
<comment type="caution">
    <text evidence="2">The sequence shown here is derived from an EMBL/GenBank/DDBJ whole genome shotgun (WGS) entry which is preliminary data.</text>
</comment>
<feature type="transmembrane region" description="Helical" evidence="1">
    <location>
        <begin position="185"/>
        <end position="209"/>
    </location>
</feature>
<evidence type="ECO:0000313" key="3">
    <source>
        <dbReference type="Proteomes" id="UP000758155"/>
    </source>
</evidence>
<feature type="transmembrane region" description="Helical" evidence="1">
    <location>
        <begin position="215"/>
        <end position="237"/>
    </location>
</feature>
<keyword evidence="1" id="KW-1133">Transmembrane helix</keyword>
<keyword evidence="3" id="KW-1185">Reference proteome</keyword>
<sequence>MRTAVLHTTILYLASEILGLYLNTNMLEYFQEDPAVQNLMALAADNSTYPDPPSMALTYKPNEDLTLWSWHLPRTAVVVILISTLQYYWMAWLERVLPSRPRRRGVVEPVDGEGESDIHEEKIVKRWIAQGRVKRASLNWFNTFLKWVLELTIGRLWYHAIEHALYTLLELQHPRNIMLEINGHIAMNFFGAYTFSMAPLATLIAFAVLPAHQQMVFIAGADLMGTVFVTMLVRVFAGWVVKTGIVQGIISDMTNHAKDMIAKESLDDDPVLQDILSGLRLRTDEL</sequence>
<accession>A0A9P5C7C3</accession>